<name>A0A2P5B0N0_PARAD</name>
<comment type="caution">
    <text evidence="1">The sequence shown here is derived from an EMBL/GenBank/DDBJ whole genome shotgun (WGS) entry which is preliminary data.</text>
</comment>
<reference evidence="2" key="1">
    <citation type="submission" date="2016-06" db="EMBL/GenBank/DDBJ databases">
        <title>Parallel loss of symbiosis genes in relatives of nitrogen-fixing non-legume Parasponia.</title>
        <authorList>
            <person name="Van Velzen R."/>
            <person name="Holmer R."/>
            <person name="Bu F."/>
            <person name="Rutten L."/>
            <person name="Van Zeijl A."/>
            <person name="Liu W."/>
            <person name="Santuari L."/>
            <person name="Cao Q."/>
            <person name="Sharma T."/>
            <person name="Shen D."/>
            <person name="Roswanjaya Y."/>
            <person name="Wardhani T."/>
            <person name="Kalhor M.S."/>
            <person name="Jansen J."/>
            <person name="Van den Hoogen J."/>
            <person name="Gungor B."/>
            <person name="Hartog M."/>
            <person name="Hontelez J."/>
            <person name="Verver J."/>
            <person name="Yang W.-C."/>
            <person name="Schijlen E."/>
            <person name="Repin R."/>
            <person name="Schilthuizen M."/>
            <person name="Schranz E."/>
            <person name="Heidstra R."/>
            <person name="Miyata K."/>
            <person name="Fedorova E."/>
            <person name="Kohlen W."/>
            <person name="Bisseling T."/>
            <person name="Smit S."/>
            <person name="Geurts R."/>
        </authorList>
    </citation>
    <scope>NUCLEOTIDE SEQUENCE [LARGE SCALE GENOMIC DNA]</scope>
    <source>
        <strain evidence="2">cv. WU1-14</strain>
    </source>
</reference>
<dbReference type="Proteomes" id="UP000237105">
    <property type="component" value="Unassembled WGS sequence"/>
</dbReference>
<proteinExistence type="predicted"/>
<evidence type="ECO:0000313" key="2">
    <source>
        <dbReference type="Proteomes" id="UP000237105"/>
    </source>
</evidence>
<organism evidence="1 2">
    <name type="scientific">Parasponia andersonii</name>
    <name type="common">Sponia andersonii</name>
    <dbReference type="NCBI Taxonomy" id="3476"/>
    <lineage>
        <taxon>Eukaryota</taxon>
        <taxon>Viridiplantae</taxon>
        <taxon>Streptophyta</taxon>
        <taxon>Embryophyta</taxon>
        <taxon>Tracheophyta</taxon>
        <taxon>Spermatophyta</taxon>
        <taxon>Magnoliopsida</taxon>
        <taxon>eudicotyledons</taxon>
        <taxon>Gunneridae</taxon>
        <taxon>Pentapetalae</taxon>
        <taxon>rosids</taxon>
        <taxon>fabids</taxon>
        <taxon>Rosales</taxon>
        <taxon>Cannabaceae</taxon>
        <taxon>Parasponia</taxon>
    </lineage>
</organism>
<gene>
    <name evidence="1" type="ORF">PanWU01x14_282620</name>
</gene>
<dbReference type="OrthoDB" id="10314942at2759"/>
<dbReference type="EMBL" id="JXTB01000394">
    <property type="protein sequence ID" value="PON42306.1"/>
    <property type="molecule type" value="Genomic_DNA"/>
</dbReference>
<sequence>MEQRYLPSWYSFSAFTLNRVWKEEGGASNGYGCLVVQLHALYIVHAKKNKGSRRNGFSLLATLLLLGFIDHKVVLEIHFKALEVGLLIFFSQFQFSSFSFTKGLSLDNNAKYFPR</sequence>
<evidence type="ECO:0000313" key="1">
    <source>
        <dbReference type="EMBL" id="PON42306.1"/>
    </source>
</evidence>
<accession>A0A2P5B0N0</accession>
<protein>
    <submittedName>
        <fullName evidence="1">Uncharacterized protein</fullName>
    </submittedName>
</protein>
<keyword evidence="2" id="KW-1185">Reference proteome</keyword>
<dbReference type="AlphaFoldDB" id="A0A2P5B0N0"/>